<dbReference type="Proteomes" id="UP001143856">
    <property type="component" value="Unassembled WGS sequence"/>
</dbReference>
<comment type="caution">
    <text evidence="1">The sequence shown here is derived from an EMBL/GenBank/DDBJ whole genome shotgun (WGS) entry which is preliminary data.</text>
</comment>
<gene>
    <name evidence="1" type="ORF">NUW58_g9406</name>
</gene>
<accession>A0ACC1MXC7</accession>
<protein>
    <submittedName>
        <fullName evidence="1">Uncharacterized protein</fullName>
    </submittedName>
</protein>
<reference evidence="1" key="1">
    <citation type="submission" date="2022-10" db="EMBL/GenBank/DDBJ databases">
        <title>Genome Sequence of Xylaria curta.</title>
        <authorList>
            <person name="Buettner E."/>
        </authorList>
    </citation>
    <scope>NUCLEOTIDE SEQUENCE</scope>
    <source>
        <strain evidence="1">Babe10</strain>
    </source>
</reference>
<evidence type="ECO:0000313" key="2">
    <source>
        <dbReference type="Proteomes" id="UP001143856"/>
    </source>
</evidence>
<name>A0ACC1MXC7_9PEZI</name>
<sequence>MRLLNTSTHKLSEFFGNQIPKYAILSHTWGQEEIEYRDLAGGNFTQNQGFFKLDQCCRQAFSSGYTYVWIDTCCIDKSSSAELTEAINSMCHWYQNAQVCYAFLEDVGGGDPYEDDSEFRRSRWFTRGWTLQELLFPQVVEFYDKSWKKIEFRTSPNARSRLLSEITNIDPLALEDVCYAFSLPAATRISWASNRNTTRIEDMAYCLLGLLQVNLPLLYGEGDRAFVRLQREVISASRDTSILAWGIGQPWGDIISHTQSSSVLGRSPADFRNAFRFSPQQLSPRKTPKGDELHFMYTNAGLRIQLPILFIWETDMALAFLDSAWPRKLQVRYTHHSKSVTLSTFYVAIPLERINIGGYRRLQGCSS</sequence>
<keyword evidence="2" id="KW-1185">Reference proteome</keyword>
<evidence type="ECO:0000313" key="1">
    <source>
        <dbReference type="EMBL" id="KAJ2971485.1"/>
    </source>
</evidence>
<proteinExistence type="predicted"/>
<dbReference type="EMBL" id="JAPDGR010003377">
    <property type="protein sequence ID" value="KAJ2971485.1"/>
    <property type="molecule type" value="Genomic_DNA"/>
</dbReference>
<organism evidence="1 2">
    <name type="scientific">Xylaria curta</name>
    <dbReference type="NCBI Taxonomy" id="42375"/>
    <lineage>
        <taxon>Eukaryota</taxon>
        <taxon>Fungi</taxon>
        <taxon>Dikarya</taxon>
        <taxon>Ascomycota</taxon>
        <taxon>Pezizomycotina</taxon>
        <taxon>Sordariomycetes</taxon>
        <taxon>Xylariomycetidae</taxon>
        <taxon>Xylariales</taxon>
        <taxon>Xylariaceae</taxon>
        <taxon>Xylaria</taxon>
    </lineage>
</organism>